<dbReference type="EMBL" id="CP004145">
    <property type="protein sequence ID" value="AGO61757.1"/>
    <property type="molecule type" value="Genomic_DNA"/>
</dbReference>
<dbReference type="InterPro" id="IPR001173">
    <property type="entry name" value="Glyco_trans_2-like"/>
</dbReference>
<evidence type="ECO:0000313" key="2">
    <source>
        <dbReference type="EMBL" id="AGO61757.1"/>
    </source>
</evidence>
<dbReference type="GO" id="GO:0016740">
    <property type="term" value="F:transferase activity"/>
    <property type="evidence" value="ECO:0007669"/>
    <property type="project" value="UniProtKB-KW"/>
</dbReference>
<organism evidence="2 3">
    <name type="scientific">Ferroplasma acidarmanus Fer1</name>
    <dbReference type="NCBI Taxonomy" id="333146"/>
    <lineage>
        <taxon>Archaea</taxon>
        <taxon>Methanobacteriati</taxon>
        <taxon>Thermoplasmatota</taxon>
        <taxon>Thermoplasmata</taxon>
        <taxon>Thermoplasmatales</taxon>
        <taxon>Ferroplasmaceae</taxon>
        <taxon>Ferroplasma</taxon>
    </lineage>
</organism>
<dbReference type="InterPro" id="IPR029044">
    <property type="entry name" value="Nucleotide-diphossugar_trans"/>
</dbReference>
<sequence>MKYSICTTVYNSEEIVNKFLSKFIDTEHEIVIVNSCSTDNTGKLLANYHDRIKLINRKSTRGMGKKIAIENASGGNIILIDFDVEILNLKEIIDTYEAKYEKGKIVVIHLKGSTCTPNIFAGAREVFTNIDAWPDLNCFEDVYFEKVCESLGIIKTTDLVTDYNCMKIRHVGPGRESRYENNIFKKASRRIKCAADAIFVSDFHFNGLMKYYKITGLKRFYVGLPEYTIARFLSLLIKVKKLDNKILELKNKS</sequence>
<name>S0ASJ6_FERAC</name>
<accession>S0ASJ6</accession>
<dbReference type="SUPFAM" id="SSF53448">
    <property type="entry name" value="Nucleotide-diphospho-sugar transferases"/>
    <property type="match status" value="1"/>
</dbReference>
<keyword evidence="2" id="KW-0808">Transferase</keyword>
<keyword evidence="3" id="KW-1185">Reference proteome</keyword>
<dbReference type="PANTHER" id="PTHR43630">
    <property type="entry name" value="POLY-BETA-1,6-N-ACETYL-D-GLUCOSAMINE SYNTHASE"/>
    <property type="match status" value="1"/>
</dbReference>
<protein>
    <submittedName>
        <fullName evidence="2">Glycosyl transferase family 2</fullName>
    </submittedName>
</protein>
<dbReference type="PANTHER" id="PTHR43630:SF2">
    <property type="entry name" value="GLYCOSYLTRANSFERASE"/>
    <property type="match status" value="1"/>
</dbReference>
<dbReference type="KEGG" id="fac:FACI_IFERC01G1779"/>
<feature type="domain" description="Glycosyltransferase 2-like" evidence="1">
    <location>
        <begin position="4"/>
        <end position="88"/>
    </location>
</feature>
<evidence type="ECO:0000259" key="1">
    <source>
        <dbReference type="Pfam" id="PF00535"/>
    </source>
</evidence>
<dbReference type="Proteomes" id="UP000014660">
    <property type="component" value="Chromosome"/>
</dbReference>
<proteinExistence type="predicted"/>
<dbReference type="AlphaFoldDB" id="S0ASJ6"/>
<dbReference type="Pfam" id="PF00535">
    <property type="entry name" value="Glycos_transf_2"/>
    <property type="match status" value="1"/>
</dbReference>
<dbReference type="RefSeq" id="WP_009887832.1">
    <property type="nucleotide sequence ID" value="NC_021592.1"/>
</dbReference>
<dbReference type="Gene3D" id="3.90.550.10">
    <property type="entry name" value="Spore Coat Polysaccharide Biosynthesis Protein SpsA, Chain A"/>
    <property type="match status" value="1"/>
</dbReference>
<reference evidence="2 3" key="1">
    <citation type="journal article" date="2007" name="Proc. Natl. Acad. Sci. U.S.A.">
        <title>Genome dynamics in a natural archaeal population.</title>
        <authorList>
            <person name="Allen E.E."/>
            <person name="Tyson G.W."/>
            <person name="Whitaker R.J."/>
            <person name="Detter J.C."/>
            <person name="Richardson P.M."/>
            <person name="Banfield J.F."/>
        </authorList>
    </citation>
    <scope>NUCLEOTIDE SEQUENCE [LARGE SCALE GENOMIC DNA]</scope>
    <source>
        <strain evidence="3">fer1</strain>
    </source>
</reference>
<dbReference type="HOGENOM" id="CLU_951879_0_0_2"/>
<gene>
    <name evidence="2" type="ORF">FACI_IFERC00001G1779</name>
</gene>
<evidence type="ECO:0000313" key="3">
    <source>
        <dbReference type="Proteomes" id="UP000014660"/>
    </source>
</evidence>
<dbReference type="GeneID" id="16025967"/>